<evidence type="ECO:0000256" key="6">
    <source>
        <dbReference type="ARBA" id="ARBA00023242"/>
    </source>
</evidence>
<evidence type="ECO:0000313" key="10">
    <source>
        <dbReference type="EMBL" id="KAG7284318.1"/>
    </source>
</evidence>
<feature type="transmembrane region" description="Helical" evidence="8">
    <location>
        <begin position="809"/>
        <end position="829"/>
    </location>
</feature>
<feature type="compositionally biased region" description="Low complexity" evidence="7">
    <location>
        <begin position="354"/>
        <end position="368"/>
    </location>
</feature>
<dbReference type="EMBL" id="JAHCVI010000006">
    <property type="protein sequence ID" value="KAG7284318.1"/>
    <property type="molecule type" value="Genomic_DNA"/>
</dbReference>
<feature type="domain" description="Zn(2)-C6 fungal-type" evidence="9">
    <location>
        <begin position="307"/>
        <end position="339"/>
    </location>
</feature>
<dbReference type="SUPFAM" id="SSF57701">
    <property type="entry name" value="Zn2/Cys6 DNA-binding domain"/>
    <property type="match status" value="1"/>
</dbReference>
<feature type="transmembrane region" description="Helical" evidence="8">
    <location>
        <begin position="769"/>
        <end position="788"/>
    </location>
</feature>
<dbReference type="PROSITE" id="PS00463">
    <property type="entry name" value="ZN2_CY6_FUNGAL_1"/>
    <property type="match status" value="1"/>
</dbReference>
<sequence length="845" mass="92788">MGHPEPSIDSESGRGPDISSEERAAQPIKTWKGYLWDTWELPQDERRLLFKVDAFILTFASIGYFLKNLDQTNVNNAFLSGMKEDLGMYGNELVTRRWLFIIDGIITLPLALLAYVFLPNLPQAGKRTWWITEKEHDLSVKRMNVVGRAGKQKWTKAKLKRILLSWHTYMLLPLPIFGIFVVMAITWAWLSDGVFRGARWPFLYAGAILMGTFAVLLKQLPLYENITGRMVVYWFSYVGAGAGPLILSWINEICSDDTEKRAILLAAANDLAYIVEAVGPLFELKVTMVASDARGNNKGTSSPPKAACDRCRGQKLRCIWDPKESPCKRCARANAVCTVPLPRPMGRPPRQDRSASSSSSRRSRGQSQGLYSWTEESPTAPGSGEEAAADMPMTSADVLAHPLDFFPWVPEPDGLNLFAPGSAAAATPATAPAMSDLSATIGVSSHFSPRHEAFVQTLNNPFGELGEADLAVYRDRDGDGGDPMQLAAIDKGDEQIKLLTQLCELNVALFQHPLRLEKDKAAPQRTIDPADPTQPPIDVQSAKSPGSPDLNLCDLGTGSLFEMTCRLKDIVTGIRALDEGAPQGPQRYDRPTALMALSCYTRLDVLYSRALEILLRARNSGQALDGTHPQMPELVIDGFSMGRCLDLQLNFLIHLHEQAGERISLVAVDDDPPFPLPAALLGGTATPLPDTPLTIIFLILFTAALLLALFVHHLDRVRTLTTHAPAPQPNHHLLHLLPSLRTTFTLTRLPALATRLAWAYDPSNLSLEIASAILAPAGVVLLLMANLLMARRFVRDYAVAGTHPAVVRITRFLVFCAGVSLVMGVSVHADAYFTQDEDALHECRG</sequence>
<dbReference type="GO" id="GO:0022857">
    <property type="term" value="F:transmembrane transporter activity"/>
    <property type="evidence" value="ECO:0007669"/>
    <property type="project" value="TreeGrafter"/>
</dbReference>
<dbReference type="Proteomes" id="UP001197093">
    <property type="component" value="Unassembled WGS sequence"/>
</dbReference>
<feature type="region of interest" description="Disordered" evidence="7">
    <location>
        <begin position="520"/>
        <end position="548"/>
    </location>
</feature>
<dbReference type="Gene3D" id="4.10.240.10">
    <property type="entry name" value="Zn(2)-C6 fungal-type DNA-binding domain"/>
    <property type="match status" value="1"/>
</dbReference>
<evidence type="ECO:0000256" key="3">
    <source>
        <dbReference type="ARBA" id="ARBA00022692"/>
    </source>
</evidence>
<evidence type="ECO:0000256" key="5">
    <source>
        <dbReference type="ARBA" id="ARBA00023136"/>
    </source>
</evidence>
<dbReference type="PROSITE" id="PS50048">
    <property type="entry name" value="ZN2_CY6_FUNGAL_2"/>
    <property type="match status" value="1"/>
</dbReference>
<feature type="transmembrane region" description="Helical" evidence="8">
    <location>
        <begin position="693"/>
        <end position="711"/>
    </location>
</feature>
<feature type="transmembrane region" description="Helical" evidence="8">
    <location>
        <begin position="202"/>
        <end position="220"/>
    </location>
</feature>
<accession>A0AAD4ES13</accession>
<evidence type="ECO:0000256" key="7">
    <source>
        <dbReference type="SAM" id="MobiDB-lite"/>
    </source>
</evidence>
<dbReference type="PANTHER" id="PTHR43791">
    <property type="entry name" value="PERMEASE-RELATED"/>
    <property type="match status" value="1"/>
</dbReference>
<feature type="transmembrane region" description="Helical" evidence="8">
    <location>
        <begin position="232"/>
        <end position="250"/>
    </location>
</feature>
<dbReference type="InterPro" id="IPR036259">
    <property type="entry name" value="MFS_trans_sf"/>
</dbReference>
<keyword evidence="11" id="KW-1185">Reference proteome</keyword>
<dbReference type="Pfam" id="PF00172">
    <property type="entry name" value="Zn_clus"/>
    <property type="match status" value="1"/>
</dbReference>
<organism evidence="10 11">
    <name type="scientific">Staphylotrichum longicolle</name>
    <dbReference type="NCBI Taxonomy" id="669026"/>
    <lineage>
        <taxon>Eukaryota</taxon>
        <taxon>Fungi</taxon>
        <taxon>Dikarya</taxon>
        <taxon>Ascomycota</taxon>
        <taxon>Pezizomycotina</taxon>
        <taxon>Sordariomycetes</taxon>
        <taxon>Sordariomycetidae</taxon>
        <taxon>Sordariales</taxon>
        <taxon>Chaetomiaceae</taxon>
        <taxon>Staphylotrichum</taxon>
    </lineage>
</organism>
<name>A0AAD4ES13_9PEZI</name>
<dbReference type="SUPFAM" id="SSF103473">
    <property type="entry name" value="MFS general substrate transporter"/>
    <property type="match status" value="1"/>
</dbReference>
<feature type="transmembrane region" description="Helical" evidence="8">
    <location>
        <begin position="168"/>
        <end position="190"/>
    </location>
</feature>
<evidence type="ECO:0000256" key="8">
    <source>
        <dbReference type="SAM" id="Phobius"/>
    </source>
</evidence>
<comment type="subcellular location">
    <subcellularLocation>
        <location evidence="1">Membrane</location>
        <topology evidence="1">Multi-pass membrane protein</topology>
    </subcellularLocation>
</comment>
<dbReference type="CDD" id="cd00067">
    <property type="entry name" value="GAL4"/>
    <property type="match status" value="1"/>
</dbReference>
<keyword evidence="5 8" id="KW-0472">Membrane</keyword>
<dbReference type="InterPro" id="IPR036864">
    <property type="entry name" value="Zn2-C6_fun-type_DNA-bd_sf"/>
</dbReference>
<proteinExistence type="predicted"/>
<feature type="region of interest" description="Disordered" evidence="7">
    <location>
        <begin position="340"/>
        <end position="388"/>
    </location>
</feature>
<evidence type="ECO:0000313" key="11">
    <source>
        <dbReference type="Proteomes" id="UP001197093"/>
    </source>
</evidence>
<dbReference type="GO" id="GO:0000981">
    <property type="term" value="F:DNA-binding transcription factor activity, RNA polymerase II-specific"/>
    <property type="evidence" value="ECO:0007669"/>
    <property type="project" value="InterPro"/>
</dbReference>
<evidence type="ECO:0000256" key="2">
    <source>
        <dbReference type="ARBA" id="ARBA00022448"/>
    </source>
</evidence>
<reference evidence="10" key="1">
    <citation type="submission" date="2023-02" db="EMBL/GenBank/DDBJ databases">
        <authorList>
            <person name="Palmer J.M."/>
        </authorList>
    </citation>
    <scope>NUCLEOTIDE SEQUENCE</scope>
    <source>
        <strain evidence="10">FW57</strain>
    </source>
</reference>
<dbReference type="PANTHER" id="PTHR43791:SF39">
    <property type="entry name" value="TRANSPORTER LIZ1_SEO1, PUTATIVE (AFU_ORTHOLOGUE AFUA_3G00980)-RELATED"/>
    <property type="match status" value="1"/>
</dbReference>
<protein>
    <recommendedName>
        <fullName evidence="9">Zn(2)-C6 fungal-type domain-containing protein</fullName>
    </recommendedName>
</protein>
<evidence type="ECO:0000259" key="9">
    <source>
        <dbReference type="PROSITE" id="PS50048"/>
    </source>
</evidence>
<evidence type="ECO:0000256" key="1">
    <source>
        <dbReference type="ARBA" id="ARBA00004141"/>
    </source>
</evidence>
<dbReference type="GO" id="GO:0008270">
    <property type="term" value="F:zinc ion binding"/>
    <property type="evidence" value="ECO:0007669"/>
    <property type="project" value="InterPro"/>
</dbReference>
<dbReference type="GO" id="GO:0016020">
    <property type="term" value="C:membrane"/>
    <property type="evidence" value="ECO:0007669"/>
    <property type="project" value="UniProtKB-SubCell"/>
</dbReference>
<keyword evidence="3 8" id="KW-0812">Transmembrane</keyword>
<dbReference type="AlphaFoldDB" id="A0AAD4ES13"/>
<dbReference type="InterPro" id="IPR001138">
    <property type="entry name" value="Zn2Cys6_DnaBD"/>
</dbReference>
<feature type="region of interest" description="Disordered" evidence="7">
    <location>
        <begin position="1"/>
        <end position="23"/>
    </location>
</feature>
<evidence type="ECO:0000256" key="4">
    <source>
        <dbReference type="ARBA" id="ARBA00022989"/>
    </source>
</evidence>
<keyword evidence="2" id="KW-0813">Transport</keyword>
<feature type="transmembrane region" description="Helical" evidence="8">
    <location>
        <begin position="98"/>
        <end position="118"/>
    </location>
</feature>
<keyword evidence="4 8" id="KW-1133">Transmembrane helix</keyword>
<keyword evidence="6" id="KW-0539">Nucleus</keyword>
<comment type="caution">
    <text evidence="10">The sequence shown here is derived from an EMBL/GenBank/DDBJ whole genome shotgun (WGS) entry which is preliminary data.</text>
</comment>
<gene>
    <name evidence="10" type="ORF">NEMBOFW57_010690</name>
</gene>